<dbReference type="STRING" id="649349.Lbys_3505"/>
<keyword evidence="4" id="KW-0732">Signal</keyword>
<protein>
    <recommendedName>
        <fullName evidence="3">beta-lactamase</fullName>
        <ecNumber evidence="3">3.5.2.6</ecNumber>
    </recommendedName>
</protein>
<evidence type="ECO:0000313" key="6">
    <source>
        <dbReference type="EMBL" id="ADQ19153.1"/>
    </source>
</evidence>
<gene>
    <name evidence="6" type="ordered locus">Lbys_3505</name>
</gene>
<dbReference type="OrthoDB" id="9772863at2"/>
<dbReference type="Pfam" id="PF13354">
    <property type="entry name" value="Beta-lactamase2"/>
    <property type="match status" value="1"/>
</dbReference>
<dbReference type="AlphaFoldDB" id="E4RZ35"/>
<dbReference type="InterPro" id="IPR000871">
    <property type="entry name" value="Beta-lactam_class-A"/>
</dbReference>
<evidence type="ECO:0000313" key="7">
    <source>
        <dbReference type="Proteomes" id="UP000007435"/>
    </source>
</evidence>
<dbReference type="PRINTS" id="PR00118">
    <property type="entry name" value="BLACTAMASEA"/>
</dbReference>
<evidence type="ECO:0000256" key="3">
    <source>
        <dbReference type="ARBA" id="ARBA00012865"/>
    </source>
</evidence>
<dbReference type="GO" id="GO:0030655">
    <property type="term" value="P:beta-lactam antibiotic catabolic process"/>
    <property type="evidence" value="ECO:0007669"/>
    <property type="project" value="InterPro"/>
</dbReference>
<dbReference type="Gene3D" id="3.40.710.10">
    <property type="entry name" value="DD-peptidase/beta-lactamase superfamily"/>
    <property type="match status" value="1"/>
</dbReference>
<accession>E4RZ35</accession>
<name>E4RZ35_LEAB4</name>
<dbReference type="EMBL" id="CP002305">
    <property type="protein sequence ID" value="ADQ19153.1"/>
    <property type="molecule type" value="Genomic_DNA"/>
</dbReference>
<sequence>MNKLLALASLLLCLSCKRQADFDQEVTALAKGKDLKVGVALIDLKTGEIKQVNGDDPFPLQSVFKFHIAAKALEQVDKGKWQLRDQISIEPGEIYTDLYSPIRDEIGTNLSSMRLDSLIYYMVSLSDNSACDILLRHLGGPSTVNEYIKEIGIKNTKIEVNELTMQSRWEEQYRNISTPLSVAETLKKFYLREYLSGDMHDFLWALMENSPTGANRIRKGLPEGAVLAHKTGTSGRNVDGISGATNDAGIIILPDGRAYVLVVFVSDSKESDEVNEELIAKIAELIP</sequence>
<dbReference type="NCBIfam" id="NF033103">
    <property type="entry name" value="bla_class_A"/>
    <property type="match status" value="1"/>
</dbReference>
<evidence type="ECO:0000256" key="1">
    <source>
        <dbReference type="ARBA" id="ARBA00001526"/>
    </source>
</evidence>
<evidence type="ECO:0000256" key="4">
    <source>
        <dbReference type="SAM" id="SignalP"/>
    </source>
</evidence>
<reference key="1">
    <citation type="submission" date="2010-11" db="EMBL/GenBank/DDBJ databases">
        <title>The complete genome of Leadbetterella byssophila DSM 17132.</title>
        <authorList>
            <consortium name="US DOE Joint Genome Institute (JGI-PGF)"/>
            <person name="Lucas S."/>
            <person name="Copeland A."/>
            <person name="Lapidus A."/>
            <person name="Glavina del Rio T."/>
            <person name="Dalin E."/>
            <person name="Tice H."/>
            <person name="Bruce D."/>
            <person name="Goodwin L."/>
            <person name="Pitluck S."/>
            <person name="Kyrpides N."/>
            <person name="Mavromatis K."/>
            <person name="Ivanova N."/>
            <person name="Teshima H."/>
            <person name="Brettin T."/>
            <person name="Detter J.C."/>
            <person name="Han C."/>
            <person name="Tapia R."/>
            <person name="Land M."/>
            <person name="Hauser L."/>
            <person name="Markowitz V."/>
            <person name="Cheng J.-F."/>
            <person name="Hugenholtz P."/>
            <person name="Woyke T."/>
            <person name="Wu D."/>
            <person name="Tindall B."/>
            <person name="Pomrenke H.G."/>
            <person name="Brambilla E."/>
            <person name="Klenk H.-P."/>
            <person name="Eisen J.A."/>
        </authorList>
    </citation>
    <scope>NUCLEOTIDE SEQUENCE [LARGE SCALE GENOMIC DNA]</scope>
    <source>
        <strain>DSM 17132</strain>
    </source>
</reference>
<dbReference type="Proteomes" id="UP000007435">
    <property type="component" value="Chromosome"/>
</dbReference>
<organism evidence="6 7">
    <name type="scientific">Leadbetterella byssophila (strain DSM 17132 / JCM 16389 / KACC 11308 / NBRC 106382 / 4M15)</name>
    <dbReference type="NCBI Taxonomy" id="649349"/>
    <lineage>
        <taxon>Bacteria</taxon>
        <taxon>Pseudomonadati</taxon>
        <taxon>Bacteroidota</taxon>
        <taxon>Cytophagia</taxon>
        <taxon>Cytophagales</taxon>
        <taxon>Leadbetterellaceae</taxon>
        <taxon>Leadbetterella</taxon>
    </lineage>
</organism>
<dbReference type="InterPro" id="IPR012338">
    <property type="entry name" value="Beta-lactam/transpept-like"/>
</dbReference>
<dbReference type="GO" id="GO:0008800">
    <property type="term" value="F:beta-lactamase activity"/>
    <property type="evidence" value="ECO:0007669"/>
    <property type="project" value="UniProtKB-EC"/>
</dbReference>
<dbReference type="PANTHER" id="PTHR35333">
    <property type="entry name" value="BETA-LACTAMASE"/>
    <property type="match status" value="1"/>
</dbReference>
<dbReference type="InterPro" id="IPR045155">
    <property type="entry name" value="Beta-lactam_cat"/>
</dbReference>
<comment type="catalytic activity">
    <reaction evidence="1">
        <text>a beta-lactam + H2O = a substituted beta-amino acid</text>
        <dbReference type="Rhea" id="RHEA:20401"/>
        <dbReference type="ChEBI" id="CHEBI:15377"/>
        <dbReference type="ChEBI" id="CHEBI:35627"/>
        <dbReference type="ChEBI" id="CHEBI:140347"/>
        <dbReference type="EC" id="3.5.2.6"/>
    </reaction>
</comment>
<keyword evidence="7" id="KW-1185">Reference proteome</keyword>
<dbReference type="EC" id="3.5.2.6" evidence="3"/>
<dbReference type="RefSeq" id="WP_013410176.1">
    <property type="nucleotide sequence ID" value="NC_014655.1"/>
</dbReference>
<dbReference type="eggNOG" id="COG2367">
    <property type="taxonomic scope" value="Bacteria"/>
</dbReference>
<evidence type="ECO:0000256" key="2">
    <source>
        <dbReference type="ARBA" id="ARBA00009009"/>
    </source>
</evidence>
<feature type="signal peptide" evidence="4">
    <location>
        <begin position="1"/>
        <end position="20"/>
    </location>
</feature>
<evidence type="ECO:0000259" key="5">
    <source>
        <dbReference type="Pfam" id="PF13354"/>
    </source>
</evidence>
<proteinExistence type="inferred from homology"/>
<dbReference type="KEGG" id="lby:Lbys_3505"/>
<dbReference type="PANTHER" id="PTHR35333:SF3">
    <property type="entry name" value="BETA-LACTAMASE-TYPE TRANSPEPTIDASE FOLD CONTAINING PROTEIN"/>
    <property type="match status" value="1"/>
</dbReference>
<dbReference type="GO" id="GO:0046677">
    <property type="term" value="P:response to antibiotic"/>
    <property type="evidence" value="ECO:0007669"/>
    <property type="project" value="InterPro"/>
</dbReference>
<dbReference type="SUPFAM" id="SSF56601">
    <property type="entry name" value="beta-lactamase/transpeptidase-like"/>
    <property type="match status" value="1"/>
</dbReference>
<dbReference type="HOGENOM" id="CLU_031960_0_1_10"/>
<feature type="chain" id="PRO_5003188317" description="beta-lactamase" evidence="4">
    <location>
        <begin position="21"/>
        <end position="287"/>
    </location>
</feature>
<feature type="domain" description="Beta-lactamase class A catalytic" evidence="5">
    <location>
        <begin position="38"/>
        <end position="265"/>
    </location>
</feature>
<reference evidence="6 7" key="2">
    <citation type="journal article" date="2011" name="Stand. Genomic Sci.">
        <title>Complete genome sequence of Leadbetterella byssophila type strain (4M15).</title>
        <authorList>
            <person name="Abt B."/>
            <person name="Teshima H."/>
            <person name="Lucas S."/>
            <person name="Lapidus A."/>
            <person name="Del Rio T.G."/>
            <person name="Nolan M."/>
            <person name="Tice H."/>
            <person name="Cheng J.F."/>
            <person name="Pitluck S."/>
            <person name="Liolios K."/>
            <person name="Pagani I."/>
            <person name="Ivanova N."/>
            <person name="Mavromatis K."/>
            <person name="Pati A."/>
            <person name="Tapia R."/>
            <person name="Han C."/>
            <person name="Goodwin L."/>
            <person name="Chen A."/>
            <person name="Palaniappan K."/>
            <person name="Land M."/>
            <person name="Hauser L."/>
            <person name="Chang Y.J."/>
            <person name="Jeffries C.D."/>
            <person name="Rohde M."/>
            <person name="Goker M."/>
            <person name="Tindall B.J."/>
            <person name="Detter J.C."/>
            <person name="Woyke T."/>
            <person name="Bristow J."/>
            <person name="Eisen J.A."/>
            <person name="Markowitz V."/>
            <person name="Hugenholtz P."/>
            <person name="Klenk H.P."/>
            <person name="Kyrpides N.C."/>
        </authorList>
    </citation>
    <scope>NUCLEOTIDE SEQUENCE [LARGE SCALE GENOMIC DNA]</scope>
    <source>
        <strain evidence="7">DSM 17132 / JCM 16389 / KACC 11308 / NBRC 106382 / 4M15</strain>
    </source>
</reference>
<comment type="similarity">
    <text evidence="2">Belongs to the class-A beta-lactamase family.</text>
</comment>